<dbReference type="PANTHER" id="PTHR46056">
    <property type="entry name" value="LONG-CHAIN-ALCOHOL OXIDASE"/>
    <property type="match status" value="1"/>
</dbReference>
<name>A0A433S9L1_9BURK</name>
<dbReference type="PANTHER" id="PTHR46056:SF12">
    <property type="entry name" value="LONG-CHAIN-ALCOHOL OXIDASE"/>
    <property type="match status" value="1"/>
</dbReference>
<dbReference type="Pfam" id="PF00732">
    <property type="entry name" value="GMC_oxred_N"/>
    <property type="match status" value="1"/>
</dbReference>
<dbReference type="InterPro" id="IPR007867">
    <property type="entry name" value="GMC_OxRtase_C"/>
</dbReference>
<dbReference type="EMBL" id="PQSP01000013">
    <property type="protein sequence ID" value="RUS65402.1"/>
    <property type="molecule type" value="Genomic_DNA"/>
</dbReference>
<keyword evidence="3" id="KW-0274">FAD</keyword>
<accession>A0A433S9L1</accession>
<evidence type="ECO:0000313" key="7">
    <source>
        <dbReference type="EMBL" id="RUS65402.1"/>
    </source>
</evidence>
<evidence type="ECO:0000256" key="2">
    <source>
        <dbReference type="ARBA" id="ARBA00022630"/>
    </source>
</evidence>
<gene>
    <name evidence="7" type="ORF">CUZ56_02983</name>
</gene>
<reference evidence="7 8" key="1">
    <citation type="submission" date="2018-01" db="EMBL/GenBank/DDBJ databases">
        <title>Saezia sanguinis gen. nov., sp. nov., in the order Burkholderiales isolated from human blood.</title>
        <authorList>
            <person name="Medina-Pascual M.J."/>
            <person name="Valdezate S."/>
            <person name="Monzon S."/>
            <person name="Cuesta I."/>
            <person name="Carrasco G."/>
            <person name="Villalon P."/>
            <person name="Saez-Nieto J.A."/>
        </authorList>
    </citation>
    <scope>NUCLEOTIDE SEQUENCE [LARGE SCALE GENOMIC DNA]</scope>
    <source>
        <strain evidence="7 8">CNM695-12</strain>
    </source>
</reference>
<dbReference type="EC" id="1.1.99.3" evidence="7"/>
<keyword evidence="4 7" id="KW-0560">Oxidoreductase</keyword>
<protein>
    <submittedName>
        <fullName evidence="7">Gluconate 2-dehydrogenase flavoprotein</fullName>
        <ecNumber evidence="7">1.1.99.3</ecNumber>
    </submittedName>
</protein>
<organism evidence="7 8">
    <name type="scientific">Saezia sanguinis</name>
    <dbReference type="NCBI Taxonomy" id="1965230"/>
    <lineage>
        <taxon>Bacteria</taxon>
        <taxon>Pseudomonadati</taxon>
        <taxon>Pseudomonadota</taxon>
        <taxon>Betaproteobacteria</taxon>
        <taxon>Burkholderiales</taxon>
        <taxon>Saeziaceae</taxon>
        <taxon>Saezia</taxon>
    </lineage>
</organism>
<evidence type="ECO:0000256" key="1">
    <source>
        <dbReference type="ARBA" id="ARBA00010790"/>
    </source>
</evidence>
<feature type="domain" description="Glucose-methanol-choline oxidoreductase C-terminal" evidence="6">
    <location>
        <begin position="450"/>
        <end position="569"/>
    </location>
</feature>
<dbReference type="Gene3D" id="3.50.50.60">
    <property type="entry name" value="FAD/NAD(P)-binding domain"/>
    <property type="match status" value="2"/>
</dbReference>
<comment type="caution">
    <text evidence="7">The sequence shown here is derived from an EMBL/GenBank/DDBJ whole genome shotgun (WGS) entry which is preliminary data.</text>
</comment>
<dbReference type="OrthoDB" id="9787779at2"/>
<dbReference type="InterPro" id="IPR000172">
    <property type="entry name" value="GMC_OxRdtase_N"/>
</dbReference>
<dbReference type="Pfam" id="PF05199">
    <property type="entry name" value="GMC_oxred_C"/>
    <property type="match status" value="1"/>
</dbReference>
<dbReference type="SUPFAM" id="SSF54373">
    <property type="entry name" value="FAD-linked reductases, C-terminal domain"/>
    <property type="match status" value="1"/>
</dbReference>
<evidence type="ECO:0000256" key="4">
    <source>
        <dbReference type="ARBA" id="ARBA00023002"/>
    </source>
</evidence>
<dbReference type="SUPFAM" id="SSF51905">
    <property type="entry name" value="FAD/NAD(P)-binding domain"/>
    <property type="match status" value="1"/>
</dbReference>
<dbReference type="AlphaFoldDB" id="A0A433S9L1"/>
<keyword evidence="8" id="KW-1185">Reference proteome</keyword>
<dbReference type="InterPro" id="IPR036188">
    <property type="entry name" value="FAD/NAD-bd_sf"/>
</dbReference>
<evidence type="ECO:0000259" key="6">
    <source>
        <dbReference type="Pfam" id="PF05199"/>
    </source>
</evidence>
<evidence type="ECO:0000256" key="3">
    <source>
        <dbReference type="ARBA" id="ARBA00022827"/>
    </source>
</evidence>
<dbReference type="Proteomes" id="UP000286947">
    <property type="component" value="Unassembled WGS sequence"/>
</dbReference>
<evidence type="ECO:0000259" key="5">
    <source>
        <dbReference type="Pfam" id="PF00732"/>
    </source>
</evidence>
<comment type="similarity">
    <text evidence="1">Belongs to the GMC oxidoreductase family.</text>
</comment>
<dbReference type="GO" id="GO:0050660">
    <property type="term" value="F:flavin adenine dinucleotide binding"/>
    <property type="evidence" value="ECO:0007669"/>
    <property type="project" value="InterPro"/>
</dbReference>
<evidence type="ECO:0000313" key="8">
    <source>
        <dbReference type="Proteomes" id="UP000286947"/>
    </source>
</evidence>
<dbReference type="GO" id="GO:0033717">
    <property type="term" value="F:gluconate 2-dehydrogenase (acceptor) activity"/>
    <property type="evidence" value="ECO:0007669"/>
    <property type="project" value="UniProtKB-EC"/>
</dbReference>
<proteinExistence type="inferred from homology"/>
<feature type="domain" description="Glucose-methanol-choline oxidoreductase N-terminal" evidence="5">
    <location>
        <begin position="233"/>
        <end position="344"/>
    </location>
</feature>
<dbReference type="RefSeq" id="WP_126981143.1">
    <property type="nucleotide sequence ID" value="NZ_PQSP01000013.1"/>
</dbReference>
<sequence length="590" mass="64003">MAMKKDAVDAVIIGLGWTGSIMAKVLTDEGLKVVALERGPNKDTADAAAYPQIADELAYAVRGKLFQPLAKETVTIRHRMSETAVPYRQHASFLLGNGVGGAGFHWNGQHWRALPEDLRIRSHFEERYGKDFIPEGMTIQDYGVTYEELEPYFTHFEEVCGTSGKAGNINGQIMPGGNPLEAPRSKEYPLPPSSPMYVAQLFAKAAKEAGYDPFPLPASNASQAYTNPYGVRLGPCNFCGFCERFGCYMYSKASPQTTILPVIRHRPNLEIRANSYVTKINLDASGKKATGVTYIDGQGNEVEQPADLVIVSAFQMHNVRLLLLSGIGKPYDPVTGEGVVGKNYAYQYNPSVTVMMPKGTHMNPFIGAGAAGMYALDNFNGDQFDHGPLGFVGGAYTSAGFTGGRPILQTSLPKGAPTWGKGWQAAVADTYERKMSIGMEGSVMAYRDAYLDLDPTYKDAAGLPLLRMTFNWHDNEIKMGQYVVNRAAEIAKHLGAESYSTGTPGATYDTRIYQSTHTTGGAIMGADPKTSVINKYLQCWDVPNVFVTGASAFPQNLAYNPTGLVGALAYHAAQALKDQYLKNPGPLVQA</sequence>
<keyword evidence="2" id="KW-0285">Flavoprotein</keyword>